<dbReference type="Proteomes" id="UP000003277">
    <property type="component" value="Unassembled WGS sequence"/>
</dbReference>
<dbReference type="EMBL" id="ADLT01000038">
    <property type="protein sequence ID" value="EHO62921.1"/>
    <property type="molecule type" value="Genomic_DNA"/>
</dbReference>
<feature type="transmembrane region" description="Helical" evidence="1">
    <location>
        <begin position="38"/>
        <end position="55"/>
    </location>
</feature>
<evidence type="ECO:0000313" key="2">
    <source>
        <dbReference type="EMBL" id="EHO62921.1"/>
    </source>
</evidence>
<keyword evidence="1" id="KW-1133">Transmembrane helix</keyword>
<comment type="caution">
    <text evidence="2">The sequence shown here is derived from an EMBL/GenBank/DDBJ whole genome shotgun (WGS) entry which is preliminary data.</text>
</comment>
<evidence type="ECO:0000256" key="1">
    <source>
        <dbReference type="SAM" id="Phobius"/>
    </source>
</evidence>
<organism evidence="2 3">
    <name type="scientific">Dialister succinatiphilus YIT 11850</name>
    <dbReference type="NCBI Taxonomy" id="742743"/>
    <lineage>
        <taxon>Bacteria</taxon>
        <taxon>Bacillati</taxon>
        <taxon>Bacillota</taxon>
        <taxon>Negativicutes</taxon>
        <taxon>Veillonellales</taxon>
        <taxon>Veillonellaceae</taxon>
        <taxon>Dialister</taxon>
    </lineage>
</organism>
<feature type="transmembrane region" description="Helical" evidence="1">
    <location>
        <begin position="101"/>
        <end position="121"/>
    </location>
</feature>
<evidence type="ECO:0000313" key="3">
    <source>
        <dbReference type="Proteomes" id="UP000003277"/>
    </source>
</evidence>
<sequence>MKFDLTFPKYAARMTRFLLVFLIVGTGILFAWKGWTYGAAWALGTLFHILFYKLMVVKFNQWVKAEREPEFIGQHLFIFTTMRFILEILCALAVVFSPLDILAFLGGLLTLPVATLAERVVGLIKE</sequence>
<name>H1D0P2_9FIRM</name>
<keyword evidence="3" id="KW-1185">Reference proteome</keyword>
<dbReference type="STRING" id="742743.HMPREF9453_01180"/>
<reference evidence="2 3" key="1">
    <citation type="submission" date="2011-11" db="EMBL/GenBank/DDBJ databases">
        <title>The Genome Sequence of Dialister succinatiphilus YIT 11850.</title>
        <authorList>
            <consortium name="The Broad Institute Genome Sequencing Platform"/>
            <person name="Earl A."/>
            <person name="Ward D."/>
            <person name="Feldgarden M."/>
            <person name="Gevers D."/>
            <person name="Morotomi M."/>
            <person name="Young S.K."/>
            <person name="Zeng Q."/>
            <person name="Gargeya S."/>
            <person name="Fitzgerald M."/>
            <person name="Haas B."/>
            <person name="Abouelleil A."/>
            <person name="Alvarado L."/>
            <person name="Arachchi H.M."/>
            <person name="Berlin A."/>
            <person name="Brown A."/>
            <person name="Chapman S.B."/>
            <person name="Dunbar C."/>
            <person name="Gearin G."/>
            <person name="Goldberg J."/>
            <person name="Griggs A."/>
            <person name="Gujja S."/>
            <person name="Heiman D."/>
            <person name="Howarth C."/>
            <person name="Lui A."/>
            <person name="MacDonald P.J.P."/>
            <person name="Montmayeur A."/>
            <person name="Murphy C."/>
            <person name="Neiman D."/>
            <person name="Pearson M."/>
            <person name="Priest M."/>
            <person name="Roberts A."/>
            <person name="Saif S."/>
            <person name="Shea T."/>
            <person name="Sisk P."/>
            <person name="Stolte C."/>
            <person name="Sykes S."/>
            <person name="Wortman J."/>
            <person name="Nusbaum C."/>
            <person name="Birren B."/>
        </authorList>
    </citation>
    <scope>NUCLEOTIDE SEQUENCE [LARGE SCALE GENOMIC DNA]</scope>
    <source>
        <strain evidence="2 3">YIT 11850</strain>
    </source>
</reference>
<keyword evidence="1" id="KW-0812">Transmembrane</keyword>
<feature type="transmembrane region" description="Helical" evidence="1">
    <location>
        <begin position="76"/>
        <end position="95"/>
    </location>
</feature>
<evidence type="ECO:0008006" key="4">
    <source>
        <dbReference type="Google" id="ProtNLM"/>
    </source>
</evidence>
<dbReference type="HOGENOM" id="CLU_1977977_0_0_9"/>
<accession>H1D0P2</accession>
<feature type="transmembrane region" description="Helical" evidence="1">
    <location>
        <begin position="12"/>
        <end position="32"/>
    </location>
</feature>
<keyword evidence="1" id="KW-0472">Membrane</keyword>
<proteinExistence type="predicted"/>
<dbReference type="AlphaFoldDB" id="H1D0P2"/>
<dbReference type="RefSeq" id="WP_008859674.1">
    <property type="nucleotide sequence ID" value="NZ_JH591188.1"/>
</dbReference>
<protein>
    <recommendedName>
        <fullName evidence="4">ATP synthase I</fullName>
    </recommendedName>
</protein>
<gene>
    <name evidence="2" type="ORF">HMPREF9453_01180</name>
</gene>
<dbReference type="OrthoDB" id="9919888at2"/>